<evidence type="ECO:0000256" key="1">
    <source>
        <dbReference type="SAM" id="SignalP"/>
    </source>
</evidence>
<feature type="signal peptide" evidence="1">
    <location>
        <begin position="1"/>
        <end position="23"/>
    </location>
</feature>
<keyword evidence="1" id="KW-0732">Signal</keyword>
<dbReference type="VEuPathDB" id="FungiDB:BLGHR1_13000"/>
<evidence type="ECO:0000313" key="3">
    <source>
        <dbReference type="Proteomes" id="UP000275772"/>
    </source>
</evidence>
<sequence>MKFLNTVSASALSVLILGSVVQGYVLKCSTGKEFDNQTMDDLASKVEYHYGHDSYPLGPGGEKCQAYEFDSDLPNTTATMAYLVQVCSSMEGYRLFEWYNYGWVKCE</sequence>
<gene>
    <name evidence="2" type="ORF">BLGHR1_13000</name>
</gene>
<name>A0A383UPG6_BLUHO</name>
<reference evidence="2 3" key="1">
    <citation type="submission" date="2017-11" db="EMBL/GenBank/DDBJ databases">
        <authorList>
            <person name="Kracher B."/>
        </authorList>
    </citation>
    <scope>NUCLEOTIDE SEQUENCE [LARGE SCALE GENOMIC DNA]</scope>
    <source>
        <strain evidence="2 3">RACE1</strain>
    </source>
</reference>
<feature type="chain" id="PRO_5017012876" evidence="1">
    <location>
        <begin position="24"/>
        <end position="107"/>
    </location>
</feature>
<organism evidence="2 3">
    <name type="scientific">Blumeria hordei</name>
    <name type="common">Barley powdery mildew</name>
    <name type="synonym">Blumeria graminis f. sp. hordei</name>
    <dbReference type="NCBI Taxonomy" id="2867405"/>
    <lineage>
        <taxon>Eukaryota</taxon>
        <taxon>Fungi</taxon>
        <taxon>Dikarya</taxon>
        <taxon>Ascomycota</taxon>
        <taxon>Pezizomycotina</taxon>
        <taxon>Leotiomycetes</taxon>
        <taxon>Erysiphales</taxon>
        <taxon>Erysiphaceae</taxon>
        <taxon>Blumeria</taxon>
    </lineage>
</organism>
<proteinExistence type="predicted"/>
<dbReference type="Proteomes" id="UP000275772">
    <property type="component" value="Unassembled WGS sequence"/>
</dbReference>
<evidence type="ECO:0000313" key="2">
    <source>
        <dbReference type="EMBL" id="SZF02223.1"/>
    </source>
</evidence>
<dbReference type="EMBL" id="UNSH01000041">
    <property type="protein sequence ID" value="SZF02223.1"/>
    <property type="molecule type" value="Genomic_DNA"/>
</dbReference>
<accession>A0A383UPG6</accession>
<protein>
    <submittedName>
        <fullName evidence="2">Uncharacterized protein</fullName>
    </submittedName>
</protein>
<dbReference type="AlphaFoldDB" id="A0A383UPG6"/>